<organism evidence="1 2">
    <name type="scientific">Trueperella pecoris</name>
    <dbReference type="NCBI Taxonomy" id="2733571"/>
    <lineage>
        <taxon>Bacteria</taxon>
        <taxon>Bacillati</taxon>
        <taxon>Actinomycetota</taxon>
        <taxon>Actinomycetes</taxon>
        <taxon>Actinomycetales</taxon>
        <taxon>Actinomycetaceae</taxon>
        <taxon>Trueperella</taxon>
    </lineage>
</organism>
<evidence type="ECO:0000313" key="2">
    <source>
        <dbReference type="Proteomes" id="UP000594961"/>
    </source>
</evidence>
<dbReference type="AlphaFoldDB" id="A0A7M1R2A2"/>
<name>A0A7M1R2A2_9ACTO</name>
<protein>
    <submittedName>
        <fullName evidence="1">Uncharacterized protein</fullName>
    </submittedName>
</protein>
<proteinExistence type="predicted"/>
<gene>
    <name evidence="1" type="ORF">INS90_10130</name>
</gene>
<dbReference type="RefSeq" id="WP_197552897.1">
    <property type="nucleotide sequence ID" value="NZ_CP063212.1"/>
</dbReference>
<accession>A0A7M1R2A2</accession>
<evidence type="ECO:0000313" key="1">
    <source>
        <dbReference type="EMBL" id="QOR47587.1"/>
    </source>
</evidence>
<sequence length="91" mass="10676">MTRIDKLIDFYENAIYPLLPLSSQGFIDSDRFIDDDTMMVDDYLQFSLIHGVTIPEEILEETRLQILDAWDPEMTERTLGWLEKHRAKNAA</sequence>
<dbReference type="Proteomes" id="UP000594961">
    <property type="component" value="Chromosome"/>
</dbReference>
<dbReference type="EMBL" id="CP063212">
    <property type="protein sequence ID" value="QOR47587.1"/>
    <property type="molecule type" value="Genomic_DNA"/>
</dbReference>
<reference evidence="1 2" key="1">
    <citation type="submission" date="2020-10" db="EMBL/GenBank/DDBJ databases">
        <title>Trueperella pecoris sp. nov. isolated from bovine and porcine specimens.</title>
        <authorList>
            <person name="Schoenecker L."/>
            <person name="Schnydrig P."/>
            <person name="Brodard I."/>
            <person name="Thomann A."/>
            <person name="Hemphill A."/>
            <person name="Rodriguez-Campos S."/>
            <person name="Perreten V."/>
            <person name="Jores J."/>
            <person name="Kittl S."/>
        </authorList>
    </citation>
    <scope>NUCLEOTIDE SEQUENCE [LARGE SCALE GENOMIC DNA]</scope>
    <source>
        <strain evidence="1 2">19OD0592</strain>
    </source>
</reference>